<dbReference type="AlphaFoldDB" id="A0A7G2CGF9"/>
<gene>
    <name evidence="1" type="ORF">ADEAN_000608000</name>
</gene>
<dbReference type="Proteomes" id="UP000515908">
    <property type="component" value="Chromosome 11"/>
</dbReference>
<keyword evidence="2" id="KW-1185">Reference proteome</keyword>
<reference evidence="1 2" key="1">
    <citation type="submission" date="2020-08" db="EMBL/GenBank/DDBJ databases">
        <authorList>
            <person name="Newling K."/>
            <person name="Davey J."/>
            <person name="Forrester S."/>
        </authorList>
    </citation>
    <scope>NUCLEOTIDE SEQUENCE [LARGE SCALE GENOMIC DNA]</scope>
    <source>
        <strain evidence="2">Crithidia deanei Carvalho (ATCC PRA-265)</strain>
    </source>
</reference>
<name>A0A7G2CGF9_9TRYP</name>
<accession>A0A7G2CGF9</accession>
<dbReference type="EMBL" id="LR877155">
    <property type="protein sequence ID" value="CAD2218589.1"/>
    <property type="molecule type" value="Genomic_DNA"/>
</dbReference>
<organism evidence="1 2">
    <name type="scientific">Angomonas deanei</name>
    <dbReference type="NCBI Taxonomy" id="59799"/>
    <lineage>
        <taxon>Eukaryota</taxon>
        <taxon>Discoba</taxon>
        <taxon>Euglenozoa</taxon>
        <taxon>Kinetoplastea</taxon>
        <taxon>Metakinetoplastina</taxon>
        <taxon>Trypanosomatida</taxon>
        <taxon>Trypanosomatidae</taxon>
        <taxon>Strigomonadinae</taxon>
        <taxon>Angomonas</taxon>
    </lineage>
</organism>
<sequence length="235" mass="26416">MPLTDVQQSACVTASWFSLQANDQRVSKALLVDIVLTYVRTGKLSFETASVWLSNVLRRWIKTFEASNGCTAEDHSVSPTTTVHTVERDQLLEEVSDVAAACVFALQSAERFGEETDDDKVPWPYFAFSVLTHLVIDITRVLKELSTTDATLFRWQYAYVRLLLQVGFAIKTDPRLTVPPDVTSTSQTENSFTGPFVLSKLKQQWSMLPAQLCHHTHAINYLCPSDIVVLDFLLL</sequence>
<protein>
    <submittedName>
        <fullName evidence="1">Uncharacterized protein</fullName>
    </submittedName>
</protein>
<dbReference type="VEuPathDB" id="TriTrypDB:ADEAN_000608000"/>
<proteinExistence type="predicted"/>
<evidence type="ECO:0000313" key="1">
    <source>
        <dbReference type="EMBL" id="CAD2218589.1"/>
    </source>
</evidence>
<evidence type="ECO:0000313" key="2">
    <source>
        <dbReference type="Proteomes" id="UP000515908"/>
    </source>
</evidence>